<evidence type="ECO:0000256" key="5">
    <source>
        <dbReference type="SAM" id="MobiDB-lite"/>
    </source>
</evidence>
<keyword evidence="2 4" id="KW-0560">Oxidoreductase</keyword>
<name>A0A024H8E8_9MICC</name>
<gene>
    <name evidence="7" type="ORF">ARTSIC4J27_4150</name>
</gene>
<dbReference type="OrthoDB" id="6882680at2"/>
<evidence type="ECO:0000313" key="7">
    <source>
        <dbReference type="EMBL" id="CCQ48152.1"/>
    </source>
</evidence>
<dbReference type="Gene3D" id="3.40.605.10">
    <property type="entry name" value="Aldehyde Dehydrogenase, Chain A, domain 1"/>
    <property type="match status" value="1"/>
</dbReference>
<proteinExistence type="inferred from homology"/>
<accession>A0A024H8E8</accession>
<dbReference type="PANTHER" id="PTHR42804:SF1">
    <property type="entry name" value="ALDEHYDE DEHYDROGENASE-RELATED"/>
    <property type="match status" value="1"/>
</dbReference>
<evidence type="ECO:0000256" key="4">
    <source>
        <dbReference type="RuleBase" id="RU003345"/>
    </source>
</evidence>
<protein>
    <submittedName>
        <fullName evidence="7">Aldehyde dehydrogenase family protein</fullName>
        <ecNumber evidence="7">1.2.1.-</ecNumber>
    </submittedName>
</protein>
<sequence length="518" mass="54899">MIEHDSFFIDGAWRAAKSDRSFDVISPRSEELVGRVPAASREDIDEAVAAARRAFDDGPWPRMSPAERADYLTRIATGIEKRQHELAPLISEELGCSMPLSQYYMTVAPVLSFNYYAEIGRTLELEEVRISDLTSFTGGSAGGPTVPMAGNSLVVREPVGVVASFPAYNFAVPAIGQKLAPALIAGCTVVIKVPEPTPLATFVYGEIFEEAGLPPGVVNIVAAEPAESAYLVEHPGIDMVSFTGSDAVGAKIASACGALVRPVLLELGGKSAAIVLNDARLEDVVPALVGGSVGANSGQHCVARTRFIVPAEQYNEYAEALAQAFSSLKIGDPMDPDTVVGPLVTSRQRDRVESFVEEARREGATVATGGQRPADMSVGWYYEPTLITNAHNGMKIAREEVFGPVAVLIPHDGEEDAIRIANESPYGLAGSVFTADDAHGFEVARRIRTGTFSVNTVTADLGSPFGGYGKSGIGREHGPTAVDEYLHSRTISMDPGKQLPDAVTNGVRRGDGPGSLEP</sequence>
<dbReference type="InterPro" id="IPR016162">
    <property type="entry name" value="Ald_DH_N"/>
</dbReference>
<evidence type="ECO:0000256" key="2">
    <source>
        <dbReference type="ARBA" id="ARBA00023002"/>
    </source>
</evidence>
<dbReference type="PROSITE" id="PS00687">
    <property type="entry name" value="ALDEHYDE_DEHYDR_GLU"/>
    <property type="match status" value="1"/>
</dbReference>
<evidence type="ECO:0000256" key="1">
    <source>
        <dbReference type="ARBA" id="ARBA00009986"/>
    </source>
</evidence>
<evidence type="ECO:0000313" key="8">
    <source>
        <dbReference type="Proteomes" id="UP000035722"/>
    </source>
</evidence>
<dbReference type="AlphaFoldDB" id="A0A024H8E8"/>
<dbReference type="SUPFAM" id="SSF53720">
    <property type="entry name" value="ALDH-like"/>
    <property type="match status" value="1"/>
</dbReference>
<dbReference type="PANTHER" id="PTHR42804">
    <property type="entry name" value="ALDEHYDE DEHYDROGENASE"/>
    <property type="match status" value="1"/>
</dbReference>
<dbReference type="InterPro" id="IPR029510">
    <property type="entry name" value="Ald_DH_CS_GLU"/>
</dbReference>
<comment type="similarity">
    <text evidence="1 4">Belongs to the aldehyde dehydrogenase family.</text>
</comment>
<evidence type="ECO:0000259" key="6">
    <source>
        <dbReference type="Pfam" id="PF00171"/>
    </source>
</evidence>
<dbReference type="GO" id="GO:0016620">
    <property type="term" value="F:oxidoreductase activity, acting on the aldehyde or oxo group of donors, NAD or NADP as acceptor"/>
    <property type="evidence" value="ECO:0007669"/>
    <property type="project" value="InterPro"/>
</dbReference>
<reference evidence="8" key="1">
    <citation type="journal article" date="2014" name="Genome Announc.">
        <title>Genome Sequence of Arthrobacter siccitolerans 4J27, a Xeroprotectant-Producing Desiccation-Tolerant Microorganism.</title>
        <authorList>
            <person name="Manzanera M."/>
            <person name="Santa-Cruz-Calvo L."/>
            <person name="Vilchez J.I."/>
            <person name="Garcia-Fontana C."/>
            <person name="Silva-Castro G.A."/>
            <person name="Calvo C."/>
            <person name="Gonzalez-Lopez J."/>
        </authorList>
    </citation>
    <scope>NUCLEOTIDE SEQUENCE [LARGE SCALE GENOMIC DNA]</scope>
    <source>
        <strain evidence="8">4J27</strain>
    </source>
</reference>
<dbReference type="EMBL" id="CAQI01000054">
    <property type="protein sequence ID" value="CCQ48152.1"/>
    <property type="molecule type" value="Genomic_DNA"/>
</dbReference>
<evidence type="ECO:0000256" key="3">
    <source>
        <dbReference type="PROSITE-ProRule" id="PRU10007"/>
    </source>
</evidence>
<comment type="caution">
    <text evidence="7">The sequence shown here is derived from an EMBL/GenBank/DDBJ whole genome shotgun (WGS) entry which is preliminary data.</text>
</comment>
<dbReference type="EC" id="1.2.1.-" evidence="7"/>
<dbReference type="Pfam" id="PF00171">
    <property type="entry name" value="Aldedh"/>
    <property type="match status" value="1"/>
</dbReference>
<dbReference type="Proteomes" id="UP000035722">
    <property type="component" value="Unassembled WGS sequence"/>
</dbReference>
<feature type="region of interest" description="Disordered" evidence="5">
    <location>
        <begin position="492"/>
        <end position="518"/>
    </location>
</feature>
<dbReference type="Gene3D" id="3.40.309.10">
    <property type="entry name" value="Aldehyde Dehydrogenase, Chain A, domain 2"/>
    <property type="match status" value="1"/>
</dbReference>
<dbReference type="FunFam" id="3.40.309.10:FF:000009">
    <property type="entry name" value="Aldehyde dehydrogenase A"/>
    <property type="match status" value="1"/>
</dbReference>
<keyword evidence="8" id="KW-1185">Reference proteome</keyword>
<dbReference type="CDD" id="cd07139">
    <property type="entry name" value="ALDH_AldA-Rv0768"/>
    <property type="match status" value="1"/>
</dbReference>
<dbReference type="FunFam" id="3.40.605.10:FF:000007">
    <property type="entry name" value="NAD/NADP-dependent betaine aldehyde dehydrogenase"/>
    <property type="match status" value="1"/>
</dbReference>
<dbReference type="InterPro" id="IPR015590">
    <property type="entry name" value="Aldehyde_DH_dom"/>
</dbReference>
<dbReference type="RefSeq" id="WP_050056972.1">
    <property type="nucleotide sequence ID" value="NZ_CAQI01000054.1"/>
</dbReference>
<dbReference type="InterPro" id="IPR016161">
    <property type="entry name" value="Ald_DH/histidinol_DH"/>
</dbReference>
<feature type="domain" description="Aldehyde dehydrogenase" evidence="6">
    <location>
        <begin position="13"/>
        <end position="491"/>
    </location>
</feature>
<dbReference type="STRING" id="861266.ARTSIC4J27_4150"/>
<feature type="active site" evidence="3">
    <location>
        <position position="266"/>
    </location>
</feature>
<organism evidence="7 8">
    <name type="scientific">Pseudarthrobacter siccitolerans</name>
    <dbReference type="NCBI Taxonomy" id="861266"/>
    <lineage>
        <taxon>Bacteria</taxon>
        <taxon>Bacillati</taxon>
        <taxon>Actinomycetota</taxon>
        <taxon>Actinomycetes</taxon>
        <taxon>Micrococcales</taxon>
        <taxon>Micrococcaceae</taxon>
        <taxon>Pseudarthrobacter</taxon>
    </lineage>
</organism>
<dbReference type="InterPro" id="IPR016163">
    <property type="entry name" value="Ald_DH_C"/>
</dbReference>